<dbReference type="Gene3D" id="3.10.450.50">
    <property type="match status" value="1"/>
</dbReference>
<dbReference type="NCBIfam" id="TIGR02246">
    <property type="entry name" value="SgcJ/EcaC family oxidoreductase"/>
    <property type="match status" value="1"/>
</dbReference>
<dbReference type="Proteomes" id="UP000253426">
    <property type="component" value="Unassembled WGS sequence"/>
</dbReference>
<dbReference type="InterPro" id="IPR011944">
    <property type="entry name" value="Steroid_delta5-4_isomerase"/>
</dbReference>
<reference evidence="3 4" key="1">
    <citation type="submission" date="2018-06" db="EMBL/GenBank/DDBJ databases">
        <title>Genomic Encyclopedia of Type Strains, Phase IV (KMG-IV): sequencing the most valuable type-strain genomes for metagenomic binning, comparative biology and taxonomic classification.</title>
        <authorList>
            <person name="Goeker M."/>
        </authorList>
    </citation>
    <scope>NUCLEOTIDE SEQUENCE [LARGE SCALE GENOMIC DNA]</scope>
    <source>
        <strain evidence="3 4">DSM 25532</strain>
    </source>
</reference>
<proteinExistence type="predicted"/>
<dbReference type="Pfam" id="PF14534">
    <property type="entry name" value="DUF4440"/>
    <property type="match status" value="1"/>
</dbReference>
<dbReference type="InterPro" id="IPR032710">
    <property type="entry name" value="NTF2-like_dom_sf"/>
</dbReference>
<evidence type="ECO:0000313" key="4">
    <source>
        <dbReference type="Proteomes" id="UP000253426"/>
    </source>
</evidence>
<dbReference type="SUPFAM" id="SSF54427">
    <property type="entry name" value="NTF2-like"/>
    <property type="match status" value="1"/>
</dbReference>
<name>A0A366HXY3_9BACT</name>
<dbReference type="InterPro" id="IPR027843">
    <property type="entry name" value="DUF4440"/>
</dbReference>
<sequence length="303" mass="33025">MKPVISIVLPVIALAGACFTQTPAAPEGTTPEMAAVIANDRAYEAAYAKGDAKALADFFTDDAEYNSEDGSTLSGRAEIEESLRAQFLTDKGSKLAISVDSVKVLSPDVVVEKGSTTVTEKNGDTSGALYTAIHVKKDGKWRITNLVESPLPDDDAVEHQLEELSWLIGVWEDTDKGDDVTVRSQYSWSRGNKFITRNVSVKQGGEVTMEGWQIIGWDAVEQKVRSWTFDSEGGFSQGTFTSEGNRWLLRETGVTPDGHRTTGDSTITKASDTRFTWESANRTLDGEPQPGIRPIEVNRVKGD</sequence>
<feature type="domain" description="DUF4440" evidence="2">
    <location>
        <begin position="37"/>
        <end position="143"/>
    </location>
</feature>
<dbReference type="EMBL" id="QNRR01000001">
    <property type="protein sequence ID" value="RBP48178.1"/>
    <property type="molecule type" value="Genomic_DNA"/>
</dbReference>
<keyword evidence="1" id="KW-0732">Signal</keyword>
<evidence type="ECO:0000256" key="1">
    <source>
        <dbReference type="SAM" id="SignalP"/>
    </source>
</evidence>
<organism evidence="3 4">
    <name type="scientific">Roseimicrobium gellanilyticum</name>
    <dbReference type="NCBI Taxonomy" id="748857"/>
    <lineage>
        <taxon>Bacteria</taxon>
        <taxon>Pseudomonadati</taxon>
        <taxon>Verrucomicrobiota</taxon>
        <taxon>Verrucomicrobiia</taxon>
        <taxon>Verrucomicrobiales</taxon>
        <taxon>Verrucomicrobiaceae</taxon>
        <taxon>Roseimicrobium</taxon>
    </lineage>
</organism>
<evidence type="ECO:0000313" key="3">
    <source>
        <dbReference type="EMBL" id="RBP48178.1"/>
    </source>
</evidence>
<dbReference type="OrthoDB" id="191306at2"/>
<dbReference type="AlphaFoldDB" id="A0A366HXY3"/>
<keyword evidence="4" id="KW-1185">Reference proteome</keyword>
<dbReference type="RefSeq" id="WP_113957050.1">
    <property type="nucleotide sequence ID" value="NZ_QNRR01000001.1"/>
</dbReference>
<gene>
    <name evidence="3" type="ORF">DES53_101978</name>
</gene>
<protein>
    <submittedName>
        <fullName evidence="3">Uncharacterized protein (TIGR02246 family)</fullName>
    </submittedName>
</protein>
<feature type="signal peptide" evidence="1">
    <location>
        <begin position="1"/>
        <end position="24"/>
    </location>
</feature>
<evidence type="ECO:0000259" key="2">
    <source>
        <dbReference type="Pfam" id="PF14534"/>
    </source>
</evidence>
<dbReference type="PROSITE" id="PS51257">
    <property type="entry name" value="PROKAR_LIPOPROTEIN"/>
    <property type="match status" value="1"/>
</dbReference>
<feature type="chain" id="PRO_5016883054" evidence="1">
    <location>
        <begin position="25"/>
        <end position="303"/>
    </location>
</feature>
<comment type="caution">
    <text evidence="3">The sequence shown here is derived from an EMBL/GenBank/DDBJ whole genome shotgun (WGS) entry which is preliminary data.</text>
</comment>
<accession>A0A366HXY3</accession>